<protein>
    <submittedName>
        <fullName evidence="1">Uncharacterized protein</fullName>
    </submittedName>
</protein>
<name>A0A7J9HWU7_9ROSI</name>
<comment type="caution">
    <text evidence="1">The sequence shown here is derived from an EMBL/GenBank/DDBJ whole genome shotgun (WGS) entry which is preliminary data.</text>
</comment>
<gene>
    <name evidence="1" type="ORF">Gohar_020139</name>
</gene>
<organism evidence="1 2">
    <name type="scientific">Gossypium harknessii</name>
    <dbReference type="NCBI Taxonomy" id="34285"/>
    <lineage>
        <taxon>Eukaryota</taxon>
        <taxon>Viridiplantae</taxon>
        <taxon>Streptophyta</taxon>
        <taxon>Embryophyta</taxon>
        <taxon>Tracheophyta</taxon>
        <taxon>Spermatophyta</taxon>
        <taxon>Magnoliopsida</taxon>
        <taxon>eudicotyledons</taxon>
        <taxon>Gunneridae</taxon>
        <taxon>Pentapetalae</taxon>
        <taxon>rosids</taxon>
        <taxon>malvids</taxon>
        <taxon>Malvales</taxon>
        <taxon>Malvaceae</taxon>
        <taxon>Malvoideae</taxon>
        <taxon>Gossypium</taxon>
    </lineage>
</organism>
<proteinExistence type="predicted"/>
<dbReference type="AlphaFoldDB" id="A0A7J9HWU7"/>
<sequence length="22" mass="2489">MLRLISMQPTGFIPGSLAQELW</sequence>
<evidence type="ECO:0000313" key="2">
    <source>
        <dbReference type="Proteomes" id="UP000593560"/>
    </source>
</evidence>
<keyword evidence="2" id="KW-1185">Reference proteome</keyword>
<dbReference type="Proteomes" id="UP000593560">
    <property type="component" value="Unassembled WGS sequence"/>
</dbReference>
<dbReference type="EMBL" id="JABFAD010000012">
    <property type="protein sequence ID" value="MBA0814300.1"/>
    <property type="molecule type" value="Genomic_DNA"/>
</dbReference>
<reference evidence="1 2" key="1">
    <citation type="journal article" date="2019" name="Genome Biol. Evol.">
        <title>Insights into the evolution of the New World diploid cottons (Gossypium, subgenus Houzingenia) based on genome sequencing.</title>
        <authorList>
            <person name="Grover C.E."/>
            <person name="Arick M.A. 2nd"/>
            <person name="Thrash A."/>
            <person name="Conover J.L."/>
            <person name="Sanders W.S."/>
            <person name="Peterson D.G."/>
            <person name="Frelichowski J.E."/>
            <person name="Scheffler J.A."/>
            <person name="Scheffler B.E."/>
            <person name="Wendel J.F."/>
        </authorList>
    </citation>
    <scope>NUCLEOTIDE SEQUENCE [LARGE SCALE GENOMIC DNA]</scope>
    <source>
        <strain evidence="1">0</strain>
        <tissue evidence="1">Leaf</tissue>
    </source>
</reference>
<evidence type="ECO:0000313" key="1">
    <source>
        <dbReference type="EMBL" id="MBA0814300.1"/>
    </source>
</evidence>
<accession>A0A7J9HWU7</accession>